<dbReference type="Pfam" id="PF04664">
    <property type="entry name" value="OGFr_N"/>
    <property type="match status" value="1"/>
</dbReference>
<dbReference type="InterPro" id="IPR039574">
    <property type="entry name" value="OGFr"/>
</dbReference>
<feature type="domain" description="Opioid growth factor receptor (OGFr) conserved" evidence="3">
    <location>
        <begin position="27"/>
        <end position="229"/>
    </location>
</feature>
<dbReference type="AlphaFoldDB" id="A0AAE0UPA5"/>
<sequence length="619" mass="70531">MNKSCVSFLLQNTLEKLDFWTDDMNDDEDLPNLRFYRNQKKFKPDGVYIDDFHKHWFGDYHNLEYVHSYIQWLFPIQEKGLNFASRELSLTEIKLFCEDEEMKKRLLTSYKLMLDFYGIQLVNEDTGEVRRAENWREQFENLNRNTHNNLRITRILKCLGLLGFKHYQAPLVHFFLVETLVNERLPRVKKSALDYFMFAVLDKTERKNLIRFAFTNFEPKEDFVWCPWRICYKFLKEEESLKFSAGPSEGMSNDSTSQSNQNQLMNSSVENEDESKTDEGTSNNKHLSSRNDETVPDAHQESEKQALPIPVAGTNTSDINKDNEALPGVDSQHDSQKASESQATIQKADAKARNEKIPNSEQKATERSDENGNDYADSSTQSEVLSDAKNLDSSGENTQTSNHSTASENASKETPLPGRNPGSERQDQGEKFERGNKDELISQLSERDSRENDSEVNQKSGGESPEDSVGTGSGTNNEANSVDMYSHKYTESDESIVQSLQEGSEQNPCDELKRTKEEADENKKDSVHPSMEDDPEDRNADWRVRNPVTSNNNQYSDSTDDKDRENTESEQASAHRSDNSSQVIPGKDTETGEEKSVEGEKTETGCEKDGGNAEEENTV</sequence>
<protein>
    <recommendedName>
        <fullName evidence="3">Opioid growth factor receptor (OGFr) conserved domain-containing protein</fullName>
    </recommendedName>
</protein>
<proteinExistence type="inferred from homology"/>
<dbReference type="GO" id="GO:0140625">
    <property type="term" value="F:opioid growth factor receptor activity"/>
    <property type="evidence" value="ECO:0007669"/>
    <property type="project" value="InterPro"/>
</dbReference>
<feature type="compositionally biased region" description="Polar residues" evidence="2">
    <location>
        <begin position="391"/>
        <end position="409"/>
    </location>
</feature>
<dbReference type="Proteomes" id="UP001274896">
    <property type="component" value="Unassembled WGS sequence"/>
</dbReference>
<evidence type="ECO:0000259" key="3">
    <source>
        <dbReference type="Pfam" id="PF04664"/>
    </source>
</evidence>
<organism evidence="4 5">
    <name type="scientific">Hemibagrus guttatus</name>
    <dbReference type="NCBI Taxonomy" id="175788"/>
    <lineage>
        <taxon>Eukaryota</taxon>
        <taxon>Metazoa</taxon>
        <taxon>Chordata</taxon>
        <taxon>Craniata</taxon>
        <taxon>Vertebrata</taxon>
        <taxon>Euteleostomi</taxon>
        <taxon>Actinopterygii</taxon>
        <taxon>Neopterygii</taxon>
        <taxon>Teleostei</taxon>
        <taxon>Ostariophysi</taxon>
        <taxon>Siluriformes</taxon>
        <taxon>Bagridae</taxon>
        <taxon>Hemibagrus</taxon>
    </lineage>
</organism>
<comment type="caution">
    <text evidence="4">The sequence shown here is derived from an EMBL/GenBank/DDBJ whole genome shotgun (WGS) entry which is preliminary data.</text>
</comment>
<dbReference type="EMBL" id="JAUCMX010000023">
    <property type="protein sequence ID" value="KAK3512926.1"/>
    <property type="molecule type" value="Genomic_DNA"/>
</dbReference>
<comment type="similarity">
    <text evidence="1">Belongs to the opioid growth factor receptor family.</text>
</comment>
<evidence type="ECO:0000256" key="2">
    <source>
        <dbReference type="SAM" id="MobiDB-lite"/>
    </source>
</evidence>
<dbReference type="GO" id="GO:0016020">
    <property type="term" value="C:membrane"/>
    <property type="evidence" value="ECO:0007669"/>
    <property type="project" value="InterPro"/>
</dbReference>
<feature type="region of interest" description="Disordered" evidence="2">
    <location>
        <begin position="244"/>
        <end position="619"/>
    </location>
</feature>
<feature type="compositionally biased region" description="Low complexity" evidence="2">
    <location>
        <begin position="252"/>
        <end position="268"/>
    </location>
</feature>
<feature type="compositionally biased region" description="Basic and acidic residues" evidence="2">
    <location>
        <begin position="422"/>
        <end position="453"/>
    </location>
</feature>
<feature type="compositionally biased region" description="Basic and acidic residues" evidence="2">
    <location>
        <begin position="289"/>
        <end position="304"/>
    </location>
</feature>
<feature type="compositionally biased region" description="Polar residues" evidence="2">
    <location>
        <begin position="547"/>
        <end position="557"/>
    </location>
</feature>
<reference evidence="4" key="1">
    <citation type="submission" date="2023-06" db="EMBL/GenBank/DDBJ databases">
        <title>Male Hemibagrus guttatus genome.</title>
        <authorList>
            <person name="Bian C."/>
        </authorList>
    </citation>
    <scope>NUCLEOTIDE SEQUENCE</scope>
    <source>
        <strain evidence="4">Male_cb2023</strain>
        <tissue evidence="4">Muscle</tissue>
    </source>
</reference>
<evidence type="ECO:0000313" key="5">
    <source>
        <dbReference type="Proteomes" id="UP001274896"/>
    </source>
</evidence>
<feature type="compositionally biased region" description="Basic and acidic residues" evidence="2">
    <location>
        <begin position="348"/>
        <end position="370"/>
    </location>
</feature>
<gene>
    <name evidence="4" type="ORF">QTP70_028993</name>
</gene>
<evidence type="ECO:0000313" key="4">
    <source>
        <dbReference type="EMBL" id="KAK3512926.1"/>
    </source>
</evidence>
<evidence type="ECO:0000256" key="1">
    <source>
        <dbReference type="ARBA" id="ARBA00010365"/>
    </source>
</evidence>
<dbReference type="PANTHER" id="PTHR14015">
    <property type="entry name" value="OPIOID GROWTH FACTOR RECEPTOR OGFR ZETA-TYPE OPIOID RECEPTOR"/>
    <property type="match status" value="1"/>
</dbReference>
<feature type="compositionally biased region" description="Polar residues" evidence="2">
    <location>
        <begin position="495"/>
        <end position="507"/>
    </location>
</feature>
<feature type="compositionally biased region" description="Basic and acidic residues" evidence="2">
    <location>
        <begin position="559"/>
        <end position="578"/>
    </location>
</feature>
<accession>A0AAE0UPA5</accession>
<dbReference type="InterPro" id="IPR006757">
    <property type="entry name" value="OGF_rcpt"/>
</dbReference>
<name>A0AAE0UPA5_9TELE</name>
<dbReference type="PANTHER" id="PTHR14015:SF1">
    <property type="entry name" value="OPIOID GROWTH FACTOR RECEPTOR"/>
    <property type="match status" value="1"/>
</dbReference>
<feature type="compositionally biased region" description="Basic and acidic residues" evidence="2">
    <location>
        <begin position="510"/>
        <end position="544"/>
    </location>
</feature>
<feature type="compositionally biased region" description="Basic and acidic residues" evidence="2">
    <location>
        <begin position="587"/>
        <end position="611"/>
    </location>
</feature>
<keyword evidence="5" id="KW-1185">Reference proteome</keyword>